<gene>
    <name evidence="2" type="ORF">BLNAU_5082</name>
</gene>
<evidence type="ECO:0000313" key="2">
    <source>
        <dbReference type="EMBL" id="KAK2959885.1"/>
    </source>
</evidence>
<keyword evidence="3" id="KW-1185">Reference proteome</keyword>
<organism evidence="2 3">
    <name type="scientific">Blattamonas nauphoetae</name>
    <dbReference type="NCBI Taxonomy" id="2049346"/>
    <lineage>
        <taxon>Eukaryota</taxon>
        <taxon>Metamonada</taxon>
        <taxon>Preaxostyla</taxon>
        <taxon>Oxymonadida</taxon>
        <taxon>Blattamonas</taxon>
    </lineage>
</organism>
<sequence>MSANTPDLLSPPAPPTAPTIPREVLPQITEKIQPEFPDLFRRQAPTANSPSQTISSYPPTPRSSSASSARTHHHLPIKKSKRQCADDSPSRNSTSSSDFDSDDSIERIGILEGGGLTDRLPPNVTATSHNAHKRQIKFRRGHRVRKQKKMETAYHFNHVLDFDLPPPPEFPTVLQAKLERRFKGFDFKWSDTLLTPHFRQELAIASNHMHATMGISTQLADVPGKLTEAQQLQDDILKQ</sequence>
<accession>A0ABQ9Y859</accession>
<evidence type="ECO:0000313" key="3">
    <source>
        <dbReference type="Proteomes" id="UP001281761"/>
    </source>
</evidence>
<dbReference type="EMBL" id="JARBJD010000026">
    <property type="protein sequence ID" value="KAK2959885.1"/>
    <property type="molecule type" value="Genomic_DNA"/>
</dbReference>
<reference evidence="2 3" key="1">
    <citation type="journal article" date="2022" name="bioRxiv">
        <title>Genomics of Preaxostyla Flagellates Illuminates Evolutionary Transitions and the Path Towards Mitochondrial Loss.</title>
        <authorList>
            <person name="Novak L.V.F."/>
            <person name="Treitli S.C."/>
            <person name="Pyrih J."/>
            <person name="Halakuc P."/>
            <person name="Pipaliya S.V."/>
            <person name="Vacek V."/>
            <person name="Brzon O."/>
            <person name="Soukal P."/>
            <person name="Eme L."/>
            <person name="Dacks J.B."/>
            <person name="Karnkowska A."/>
            <person name="Elias M."/>
            <person name="Hampl V."/>
        </authorList>
    </citation>
    <scope>NUCLEOTIDE SEQUENCE [LARGE SCALE GENOMIC DNA]</scope>
    <source>
        <strain evidence="2">NAU3</strain>
        <tissue evidence="2">Gut</tissue>
    </source>
</reference>
<protein>
    <submittedName>
        <fullName evidence="2">Uncharacterized protein</fullName>
    </submittedName>
</protein>
<evidence type="ECO:0000256" key="1">
    <source>
        <dbReference type="SAM" id="MobiDB-lite"/>
    </source>
</evidence>
<feature type="compositionally biased region" description="Pro residues" evidence="1">
    <location>
        <begin position="9"/>
        <end position="18"/>
    </location>
</feature>
<feature type="compositionally biased region" description="Polar residues" evidence="1">
    <location>
        <begin position="45"/>
        <end position="54"/>
    </location>
</feature>
<dbReference type="Proteomes" id="UP001281761">
    <property type="component" value="Unassembled WGS sequence"/>
</dbReference>
<feature type="region of interest" description="Disordered" evidence="1">
    <location>
        <begin position="1"/>
        <end position="135"/>
    </location>
</feature>
<feature type="compositionally biased region" description="Basic residues" evidence="1">
    <location>
        <begin position="70"/>
        <end position="82"/>
    </location>
</feature>
<comment type="caution">
    <text evidence="2">The sequence shown here is derived from an EMBL/GenBank/DDBJ whole genome shotgun (WGS) entry which is preliminary data.</text>
</comment>
<name>A0ABQ9Y859_9EUKA</name>
<proteinExistence type="predicted"/>